<evidence type="ECO:0000256" key="5">
    <source>
        <dbReference type="ARBA" id="ARBA00022691"/>
    </source>
</evidence>
<evidence type="ECO:0000256" key="4">
    <source>
        <dbReference type="ARBA" id="ARBA00022679"/>
    </source>
</evidence>
<comment type="similarity">
    <text evidence="1 7">Belongs to the class I-like SAM-binding methyltransferase superfamily. RsmB/NOP family.</text>
</comment>
<dbReference type="CDD" id="cd21147">
    <property type="entry name" value="RsmF_methylt_CTD1"/>
    <property type="match status" value="1"/>
</dbReference>
<dbReference type="Pfam" id="PF13636">
    <property type="entry name" value="Methyltranf_PUA"/>
    <property type="match status" value="1"/>
</dbReference>
<dbReference type="InterPro" id="IPR001678">
    <property type="entry name" value="MeTrfase_RsmB-F_NOP2_dom"/>
</dbReference>
<feature type="binding site" evidence="7">
    <location>
        <position position="133"/>
    </location>
    <ligand>
        <name>S-adenosyl-L-methionine</name>
        <dbReference type="ChEBI" id="CHEBI:59789"/>
    </ligand>
</feature>
<dbReference type="PANTHER" id="PTHR22807">
    <property type="entry name" value="NOP2 YEAST -RELATED NOL1/NOP2/FMU SUN DOMAIN-CONTAINING"/>
    <property type="match status" value="1"/>
</dbReference>
<evidence type="ECO:0000256" key="2">
    <source>
        <dbReference type="ARBA" id="ARBA00022490"/>
    </source>
</evidence>
<dbReference type="RefSeq" id="WP_158741592.1">
    <property type="nucleotide sequence ID" value="NZ_JAFBEP010000018.1"/>
</dbReference>
<dbReference type="Pfam" id="PF17126">
    <property type="entry name" value="RsmF_methylt_CI"/>
    <property type="match status" value="1"/>
</dbReference>
<dbReference type="PROSITE" id="PS01153">
    <property type="entry name" value="NOL1_NOP2_SUN"/>
    <property type="match status" value="1"/>
</dbReference>
<keyword evidence="10" id="KW-1185">Reference proteome</keyword>
<dbReference type="GO" id="GO:0008173">
    <property type="term" value="F:RNA methyltransferase activity"/>
    <property type="evidence" value="ECO:0007669"/>
    <property type="project" value="InterPro"/>
</dbReference>
<dbReference type="SUPFAM" id="SSF53335">
    <property type="entry name" value="S-adenosyl-L-methionine-dependent methyltransferases"/>
    <property type="match status" value="1"/>
</dbReference>
<proteinExistence type="inferred from homology"/>
<dbReference type="Gene3D" id="3.30.70.1170">
    <property type="entry name" value="Sun protein, domain 3"/>
    <property type="match status" value="1"/>
</dbReference>
<feature type="domain" description="SAM-dependent MTase RsmB/NOP-type" evidence="8">
    <location>
        <begin position="1"/>
        <end position="301"/>
    </location>
</feature>
<organism evidence="9 10">
    <name type="scientific">Defluviitalea raffinosedens</name>
    <dbReference type="NCBI Taxonomy" id="1450156"/>
    <lineage>
        <taxon>Bacteria</taxon>
        <taxon>Bacillati</taxon>
        <taxon>Bacillota</taxon>
        <taxon>Clostridia</taxon>
        <taxon>Lachnospirales</taxon>
        <taxon>Defluviitaleaceae</taxon>
        <taxon>Defluviitalea</taxon>
    </lineage>
</organism>
<dbReference type="PANTHER" id="PTHR22807:SF30">
    <property type="entry name" value="28S RRNA (CYTOSINE(4447)-C(5))-METHYLTRANSFERASE-RELATED"/>
    <property type="match status" value="1"/>
</dbReference>
<accession>A0A7C8LS16</accession>
<evidence type="ECO:0000256" key="3">
    <source>
        <dbReference type="ARBA" id="ARBA00022603"/>
    </source>
</evidence>
<dbReference type="InterPro" id="IPR023267">
    <property type="entry name" value="RCMT"/>
</dbReference>
<protein>
    <submittedName>
        <fullName evidence="9">NOL1/NOP2/sun family putative RNA methylase</fullName>
    </submittedName>
</protein>
<evidence type="ECO:0000256" key="6">
    <source>
        <dbReference type="ARBA" id="ARBA00022884"/>
    </source>
</evidence>
<evidence type="ECO:0000313" key="9">
    <source>
        <dbReference type="EMBL" id="KAE9629858.1"/>
    </source>
</evidence>
<keyword evidence="4 7" id="KW-0808">Transferase</keyword>
<dbReference type="GO" id="GO:0001510">
    <property type="term" value="P:RNA methylation"/>
    <property type="evidence" value="ECO:0007669"/>
    <property type="project" value="InterPro"/>
</dbReference>
<dbReference type="InterPro" id="IPR031341">
    <property type="entry name" value="Methyltr_RsmF_N"/>
</dbReference>
<keyword evidence="2" id="KW-0963">Cytoplasm</keyword>
<dbReference type="InterPro" id="IPR011023">
    <property type="entry name" value="Nop2p"/>
</dbReference>
<name>A0A7C8LS16_9FIRM</name>
<dbReference type="AlphaFoldDB" id="A0A7C8LS16"/>
<dbReference type="Pfam" id="PF17125">
    <property type="entry name" value="Methyltr_RsmF_N"/>
    <property type="match status" value="1"/>
</dbReference>
<dbReference type="CDD" id="cd02440">
    <property type="entry name" value="AdoMet_MTases"/>
    <property type="match status" value="1"/>
</dbReference>
<dbReference type="InterPro" id="IPR029063">
    <property type="entry name" value="SAM-dependent_MTases_sf"/>
</dbReference>
<reference evidence="9 10" key="1">
    <citation type="submission" date="2019-12" db="EMBL/GenBank/DDBJ databases">
        <title>Defluviitalea raffinosedens, isolated from a biogas fermenter, genome sequencing and characterization.</title>
        <authorList>
            <person name="Rettenmaier R."/>
            <person name="Schneider M."/>
            <person name="Neuhaus K."/>
            <person name="Liebl W."/>
            <person name="Zverlov V."/>
        </authorList>
    </citation>
    <scope>NUCLEOTIDE SEQUENCE [LARGE SCALE GENOMIC DNA]</scope>
    <source>
        <strain evidence="9 10">249c-K6</strain>
    </source>
</reference>
<dbReference type="PROSITE" id="PS51686">
    <property type="entry name" value="SAM_MT_RSMB_NOP"/>
    <property type="match status" value="1"/>
</dbReference>
<keyword evidence="5 7" id="KW-0949">S-adenosyl-L-methionine</keyword>
<dbReference type="Pfam" id="PF01189">
    <property type="entry name" value="Methyltr_RsmB-F"/>
    <property type="match status" value="1"/>
</dbReference>
<evidence type="ECO:0000313" key="10">
    <source>
        <dbReference type="Proteomes" id="UP000483018"/>
    </source>
</evidence>
<evidence type="ECO:0000256" key="7">
    <source>
        <dbReference type="PROSITE-ProRule" id="PRU01023"/>
    </source>
</evidence>
<evidence type="ECO:0000256" key="1">
    <source>
        <dbReference type="ARBA" id="ARBA00007494"/>
    </source>
</evidence>
<gene>
    <name evidence="9" type="ORF">GND95_12750</name>
</gene>
<dbReference type="GO" id="GO:0006396">
    <property type="term" value="P:RNA processing"/>
    <property type="evidence" value="ECO:0007669"/>
    <property type="project" value="InterPro"/>
</dbReference>
<dbReference type="OrthoDB" id="9810297at2"/>
<keyword evidence="3 7" id="KW-0489">Methyltransferase</keyword>
<feature type="binding site" evidence="7">
    <location>
        <begin position="109"/>
        <end position="115"/>
    </location>
    <ligand>
        <name>S-adenosyl-L-methionine</name>
        <dbReference type="ChEBI" id="CHEBI:59789"/>
    </ligand>
</feature>
<dbReference type="GO" id="GO:0008757">
    <property type="term" value="F:S-adenosylmethionine-dependent methyltransferase activity"/>
    <property type="evidence" value="ECO:0007669"/>
    <property type="project" value="InterPro"/>
</dbReference>
<dbReference type="PRINTS" id="PR02008">
    <property type="entry name" value="RCMTFAMILY"/>
</dbReference>
<keyword evidence="6 7" id="KW-0694">RNA-binding</keyword>
<dbReference type="Gene3D" id="3.40.50.150">
    <property type="entry name" value="Vaccinia Virus protein VP39"/>
    <property type="match status" value="1"/>
</dbReference>
<sequence>MKLPAQFEEKMRGLLKDEFNEYVKSFEEKRYYGLRVNTLKIEPGTFKERVDFQLSPVPWCKEGFYYSEEDKPAKHPYYYAGLYYIQEPSAMAPGAILDVQPGDKVLDLCAAPGGKSTQLGAKLKQEGVLFANDISASRIKALIKNIEMAGIRNAVITNETPEKLSLRLEEYFDKILVDAPCSGEGMFRKEPQALKNWETHGVEKCCTMQRNILPHAAKMLKPGGYMLYSTCTFSPEENEGTIEEFLKTHPDFEVVPIPHENGFSPGRPEWIGGRESLRGAARLWPHKVKGEGHFLVLLHKKEGEVKNKISIPKREVSDKQLEDFYNFMKENINVTLKGDFKIHRDNLYLVPNDVPDLNGLRIIRSGWLLGSLKKNRFEPSHVMAMGLTKNMVKNSIDLPLGDPNVMRYLKGETLQIAGNKGWNLVCVDGYPLGWGKMQQNMLKNKYYPAWRWI</sequence>
<dbReference type="GO" id="GO:0003723">
    <property type="term" value="F:RNA binding"/>
    <property type="evidence" value="ECO:0007669"/>
    <property type="project" value="UniProtKB-UniRule"/>
</dbReference>
<dbReference type="Gene3D" id="2.30.130.60">
    <property type="match status" value="1"/>
</dbReference>
<dbReference type="Proteomes" id="UP000483018">
    <property type="component" value="Unassembled WGS sequence"/>
</dbReference>
<dbReference type="EMBL" id="WSLF01000016">
    <property type="protein sequence ID" value="KAE9629858.1"/>
    <property type="molecule type" value="Genomic_DNA"/>
</dbReference>
<dbReference type="InterPro" id="IPR031340">
    <property type="entry name" value="RsmF_methylt_CI"/>
</dbReference>
<comment type="caution">
    <text evidence="9">The sequence shown here is derived from an EMBL/GenBank/DDBJ whole genome shotgun (WGS) entry which is preliminary data.</text>
</comment>
<feature type="binding site" evidence="7">
    <location>
        <position position="178"/>
    </location>
    <ligand>
        <name>S-adenosyl-L-methionine</name>
        <dbReference type="ChEBI" id="CHEBI:59789"/>
    </ligand>
</feature>
<dbReference type="NCBIfam" id="TIGR00446">
    <property type="entry name" value="nop2p"/>
    <property type="match status" value="1"/>
</dbReference>
<dbReference type="InterPro" id="IPR027391">
    <property type="entry name" value="Nol1_Nop2_Fmu_2"/>
</dbReference>
<dbReference type="InterPro" id="IPR018314">
    <property type="entry name" value="RsmB/NOL1/NOP2-like_CS"/>
</dbReference>
<comment type="caution">
    <text evidence="7">Lacks conserved residue(s) required for the propagation of feature annotation.</text>
</comment>
<feature type="active site" description="Nucleophile" evidence="7">
    <location>
        <position position="231"/>
    </location>
</feature>
<evidence type="ECO:0000259" key="8">
    <source>
        <dbReference type="PROSITE" id="PS51686"/>
    </source>
</evidence>
<dbReference type="InterPro" id="IPR049560">
    <property type="entry name" value="MeTrfase_RsmB-F_NOP2_cat"/>
</dbReference>